<evidence type="ECO:0000259" key="1">
    <source>
        <dbReference type="Pfam" id="PF13173"/>
    </source>
</evidence>
<dbReference type="RefSeq" id="WP_118402133.1">
    <property type="nucleotide sequence ID" value="NZ_JADMXO010000022.1"/>
</dbReference>
<feature type="domain" description="AAA" evidence="1">
    <location>
        <begin position="26"/>
        <end position="154"/>
    </location>
</feature>
<dbReference type="InterPro" id="IPR011335">
    <property type="entry name" value="Restrct_endonuc-II-like"/>
</dbReference>
<dbReference type="GO" id="GO:0005524">
    <property type="term" value="F:ATP binding"/>
    <property type="evidence" value="ECO:0007669"/>
    <property type="project" value="UniProtKB-KW"/>
</dbReference>
<accession>A0A412IKB3</accession>
<organism evidence="3 4">
    <name type="scientific">Bacteroides cellulosilyticus</name>
    <dbReference type="NCBI Taxonomy" id="246787"/>
    <lineage>
        <taxon>Bacteria</taxon>
        <taxon>Pseudomonadati</taxon>
        <taxon>Bacteroidota</taxon>
        <taxon>Bacteroidia</taxon>
        <taxon>Bacteroidales</taxon>
        <taxon>Bacteroidaceae</taxon>
        <taxon>Bacteroides</taxon>
    </lineage>
</organism>
<evidence type="ECO:0000313" key="4">
    <source>
        <dbReference type="Proteomes" id="UP000283341"/>
    </source>
</evidence>
<reference evidence="3 4" key="1">
    <citation type="submission" date="2018-08" db="EMBL/GenBank/DDBJ databases">
        <title>A genome reference for cultivated species of the human gut microbiota.</title>
        <authorList>
            <person name="Zou Y."/>
            <person name="Xue W."/>
            <person name="Luo G."/>
        </authorList>
    </citation>
    <scope>NUCLEOTIDE SEQUENCE [LARGE SCALE GENOMIC DNA]</scope>
    <source>
        <strain evidence="3 4">AF22-3AC</strain>
    </source>
</reference>
<comment type="caution">
    <text evidence="3">The sequence shown here is derived from an EMBL/GenBank/DDBJ whole genome shotgun (WGS) entry which is preliminary data.</text>
</comment>
<dbReference type="Proteomes" id="UP000283341">
    <property type="component" value="Unassembled WGS sequence"/>
</dbReference>
<dbReference type="PANTHER" id="PTHR33295:SF20">
    <property type="entry name" value="ATPASE"/>
    <property type="match status" value="1"/>
</dbReference>
<dbReference type="InterPro" id="IPR027417">
    <property type="entry name" value="P-loop_NTPase"/>
</dbReference>
<evidence type="ECO:0000313" key="3">
    <source>
        <dbReference type="EMBL" id="RGS38093.1"/>
    </source>
</evidence>
<name>A0A412IKB3_9BACE</name>
<protein>
    <submittedName>
        <fullName evidence="3">ATP-binding protein</fullName>
    </submittedName>
</protein>
<dbReference type="EMBL" id="QRVJ01000004">
    <property type="protein sequence ID" value="RGS38093.1"/>
    <property type="molecule type" value="Genomic_DNA"/>
</dbReference>
<proteinExistence type="predicted"/>
<gene>
    <name evidence="3" type="ORF">DWX97_06855</name>
</gene>
<dbReference type="SUPFAM" id="SSF52980">
    <property type="entry name" value="Restriction endonuclease-like"/>
    <property type="match status" value="1"/>
</dbReference>
<evidence type="ECO:0000259" key="2">
    <source>
        <dbReference type="Pfam" id="PF13635"/>
    </source>
</evidence>
<dbReference type="Pfam" id="PF13635">
    <property type="entry name" value="DUF4143"/>
    <property type="match status" value="1"/>
</dbReference>
<dbReference type="PANTHER" id="PTHR33295">
    <property type="entry name" value="ATPASE"/>
    <property type="match status" value="1"/>
</dbReference>
<dbReference type="Pfam" id="PF13173">
    <property type="entry name" value="AAA_14"/>
    <property type="match status" value="1"/>
</dbReference>
<dbReference type="InterPro" id="IPR025420">
    <property type="entry name" value="DUF4143"/>
</dbReference>
<dbReference type="InterPro" id="IPR041682">
    <property type="entry name" value="AAA_14"/>
</dbReference>
<dbReference type="SUPFAM" id="SSF52540">
    <property type="entry name" value="P-loop containing nucleoside triphosphate hydrolases"/>
    <property type="match status" value="1"/>
</dbReference>
<keyword evidence="3" id="KW-0067">ATP-binding</keyword>
<keyword evidence="3" id="KW-0547">Nucleotide-binding</keyword>
<sequence length="403" mass="47517">MEFPKTLIKRNGYIERIKPFMRKNIAKVLTGQRRVGKSFLLYQLMDQLLVEEPDANIIYINFEDFAFSHIQTAEDMHAYIMSKFRKEKYNYIFVDEIQEIVNFERVIRSLLLNENNDIYITGSNAKMLSGELATYLSGRYIEFSVYSLSYLEFLAFHKLENNNESLYLYSRYGGLPYLINLPLKDETVNEYLKSVYSTIVFRDVVSRYNLRNSSFLEKLVQFLSENIGNLFSAKNISDYLKSQHSTISVNQIQNYTEYLNNAFLIHRVGRYDLIGKRLFEIGEKYYFENMGLRNIVIGYRITDRAKILENLVYSHLLYRGYDIKIGYYGDKEIDFIGEKDNEKVYIQVALRIDSEMTAEREFGNLLKIQDNYPKIVVTEDAFIGNSYEGIKHYSICDFLSNFQ</sequence>
<feature type="domain" description="DUF4143" evidence="2">
    <location>
        <begin position="202"/>
        <end position="349"/>
    </location>
</feature>
<dbReference type="AlphaFoldDB" id="A0A412IKB3"/>
<dbReference type="Gene3D" id="3.40.50.300">
    <property type="entry name" value="P-loop containing nucleotide triphosphate hydrolases"/>
    <property type="match status" value="1"/>
</dbReference>